<organism evidence="11 12">
    <name type="scientific">Halorhabdus utahensis (strain DSM 12940 / JCM 11049 / AX-2)</name>
    <dbReference type="NCBI Taxonomy" id="519442"/>
    <lineage>
        <taxon>Archaea</taxon>
        <taxon>Methanobacteriati</taxon>
        <taxon>Methanobacteriota</taxon>
        <taxon>Stenosarchaea group</taxon>
        <taxon>Halobacteria</taxon>
        <taxon>Halobacteriales</taxon>
        <taxon>Haloarculaceae</taxon>
        <taxon>Halorhabdus</taxon>
    </lineage>
</organism>
<evidence type="ECO:0000256" key="1">
    <source>
        <dbReference type="ARBA" id="ARBA00001911"/>
    </source>
</evidence>
<dbReference type="InterPro" id="IPR001088">
    <property type="entry name" value="Glyco_hydro_4"/>
</dbReference>
<evidence type="ECO:0000259" key="10">
    <source>
        <dbReference type="Pfam" id="PF11975"/>
    </source>
</evidence>
<name>C7NP56_HALUD</name>
<keyword evidence="4" id="KW-0479">Metal-binding</keyword>
<dbReference type="GO" id="GO:0016616">
    <property type="term" value="F:oxidoreductase activity, acting on the CH-OH group of donors, NAD or NADP as acceptor"/>
    <property type="evidence" value="ECO:0007669"/>
    <property type="project" value="InterPro"/>
</dbReference>
<dbReference type="EMBL" id="CP001687">
    <property type="protein sequence ID" value="ACV10347.1"/>
    <property type="molecule type" value="Genomic_DNA"/>
</dbReference>
<feature type="domain" description="Glycosyl hydrolase family 4 C-terminal" evidence="10">
    <location>
        <begin position="214"/>
        <end position="439"/>
    </location>
</feature>
<dbReference type="RefSeq" id="WP_012795224.1">
    <property type="nucleotide sequence ID" value="NC_013158.1"/>
</dbReference>
<dbReference type="Proteomes" id="UP000002071">
    <property type="component" value="Chromosome"/>
</dbReference>
<reference evidence="11 12" key="1">
    <citation type="journal article" date="2009" name="Stand. Genomic Sci.">
        <title>Complete genome sequence of Halorhabdus utahensis type strain (AX-2).</title>
        <authorList>
            <person name="Anderson I."/>
            <person name="Tindall B.J."/>
            <person name="Pomrenke H."/>
            <person name="Goker M."/>
            <person name="Lapidus A."/>
            <person name="Nolan M."/>
            <person name="Copeland A."/>
            <person name="Glavina Del Rio T."/>
            <person name="Chen F."/>
            <person name="Tice H."/>
            <person name="Cheng J.F."/>
            <person name="Lucas S."/>
            <person name="Chertkov O."/>
            <person name="Bruce D."/>
            <person name="Brettin T."/>
            <person name="Detter J.C."/>
            <person name="Han C."/>
            <person name="Goodwin L."/>
            <person name="Land M."/>
            <person name="Hauser L."/>
            <person name="Chang Y.J."/>
            <person name="Jeffries C.D."/>
            <person name="Pitluck S."/>
            <person name="Pati A."/>
            <person name="Mavromatis K."/>
            <person name="Ivanova N."/>
            <person name="Ovchinnikova G."/>
            <person name="Chen A."/>
            <person name="Palaniappan K."/>
            <person name="Chain P."/>
            <person name="Rohde M."/>
            <person name="Bristow J."/>
            <person name="Eisen J.A."/>
            <person name="Markowitz V."/>
            <person name="Hugenholtz P."/>
            <person name="Kyrpides N.C."/>
            <person name="Klenk H.P."/>
        </authorList>
    </citation>
    <scope>NUCLEOTIDE SEQUENCE [LARGE SCALE GENOMIC DNA]</scope>
    <source>
        <strain evidence="12">DSM 12940 / JCM 11049 / AX-2</strain>
    </source>
</reference>
<sequence>MCESHEEDGRFEDVSIGFVGGGSRDWAGKMMTDLARQHTLEGEVRLYDVDQESAEQNARLGELIQDREEAIAEWDYRAVPSLADALSGADVVVLSTQDPPAETFAHDLDIPAEYGIYQSVGDTVGPGGTFRAMRAIPQYREIAAAIREHCPDAWVLNYTNPMTVCTRTLYEEFPDIKAVGLCHEVLHVKEDLAAYVEKHRDVADVDGDDLRVNVKGINHFTWIDDVRFRSEGVFDVIDAELDSQLPLPGGFEPGDLDGETFYVDNDQIALDLYRRFGLFPAAGDRHLAEFVPWYLNIDDPQDVQRWGIRLTPSDHRIEHWPTNERQRERHLEGTEEFEFTDTGEKMVELMTALLGGEELVTNVNLPNRGQLSGVREGAIVETNALVTGDDIVPHAAGDLPEQVRSMVRTHVSNQETLIEAGFAGDLDLAYRAFLNDPLVTLPPEDARSLFVDLVDAERPYLTDWNLEEATVLEA</sequence>
<dbReference type="SUPFAM" id="SSF51735">
    <property type="entry name" value="NAD(P)-binding Rossmann-fold domains"/>
    <property type="match status" value="1"/>
</dbReference>
<comment type="similarity">
    <text evidence="3">Belongs to the glycosyl hydrolase 4 family.</text>
</comment>
<dbReference type="HOGENOM" id="CLU_045951_1_1_2"/>
<dbReference type="PRINTS" id="PR00732">
    <property type="entry name" value="GLHYDRLASE4"/>
</dbReference>
<evidence type="ECO:0000256" key="7">
    <source>
        <dbReference type="ARBA" id="ARBA00023211"/>
    </source>
</evidence>
<dbReference type="GO" id="GO:0004553">
    <property type="term" value="F:hydrolase activity, hydrolyzing O-glycosyl compounds"/>
    <property type="evidence" value="ECO:0007669"/>
    <property type="project" value="InterPro"/>
</dbReference>
<evidence type="ECO:0000256" key="6">
    <source>
        <dbReference type="ARBA" id="ARBA00023027"/>
    </source>
</evidence>
<dbReference type="PROSITE" id="PS01324">
    <property type="entry name" value="GLYCOSYL_HYDROL_F4"/>
    <property type="match status" value="1"/>
</dbReference>
<keyword evidence="5 11" id="KW-0378">Hydrolase</keyword>
<keyword evidence="9" id="KW-0326">Glycosidase</keyword>
<gene>
    <name evidence="11" type="ordered locus">Huta_0159</name>
</gene>
<evidence type="ECO:0000256" key="3">
    <source>
        <dbReference type="ARBA" id="ARBA00010141"/>
    </source>
</evidence>
<dbReference type="InterPro" id="IPR015955">
    <property type="entry name" value="Lactate_DH/Glyco_Ohase_4_C"/>
</dbReference>
<evidence type="ECO:0000256" key="9">
    <source>
        <dbReference type="ARBA" id="ARBA00023295"/>
    </source>
</evidence>
<evidence type="ECO:0000313" key="11">
    <source>
        <dbReference type="EMBL" id="ACV10347.1"/>
    </source>
</evidence>
<dbReference type="KEGG" id="hut:Huta_0159"/>
<keyword evidence="8" id="KW-0119">Carbohydrate metabolism</keyword>
<dbReference type="PANTHER" id="PTHR32092">
    <property type="entry name" value="6-PHOSPHO-BETA-GLUCOSIDASE-RELATED"/>
    <property type="match status" value="1"/>
</dbReference>
<dbReference type="PANTHER" id="PTHR32092:SF2">
    <property type="entry name" value="ALPHA-GALACTURONIDASE"/>
    <property type="match status" value="1"/>
</dbReference>
<dbReference type="GO" id="GO:0005975">
    <property type="term" value="P:carbohydrate metabolic process"/>
    <property type="evidence" value="ECO:0007669"/>
    <property type="project" value="InterPro"/>
</dbReference>
<comment type="cofactor">
    <cofactor evidence="1">
        <name>NAD(+)</name>
        <dbReference type="ChEBI" id="CHEBI:57540"/>
    </cofactor>
</comment>
<proteinExistence type="inferred from homology"/>
<protein>
    <submittedName>
        <fullName evidence="11">Glycoside hydrolase family 4</fullName>
    </submittedName>
</protein>
<dbReference type="eggNOG" id="arCOG06070">
    <property type="taxonomic scope" value="Archaea"/>
</dbReference>
<comment type="cofactor">
    <cofactor evidence="2">
        <name>Mn(2+)</name>
        <dbReference type="ChEBI" id="CHEBI:29035"/>
    </cofactor>
</comment>
<dbReference type="Pfam" id="PF11975">
    <property type="entry name" value="Glyco_hydro_4C"/>
    <property type="match status" value="1"/>
</dbReference>
<evidence type="ECO:0000256" key="4">
    <source>
        <dbReference type="ARBA" id="ARBA00022723"/>
    </source>
</evidence>
<dbReference type="InterPro" id="IPR019802">
    <property type="entry name" value="GlycHydrolase_4_CS"/>
</dbReference>
<dbReference type="GeneID" id="8382421"/>
<keyword evidence="6" id="KW-0520">NAD</keyword>
<dbReference type="InterPro" id="IPR036291">
    <property type="entry name" value="NAD(P)-bd_dom_sf"/>
</dbReference>
<dbReference type="Gene3D" id="3.90.1820.10">
    <property type="entry name" value="AglA-like glucosidase"/>
    <property type="match status" value="1"/>
</dbReference>
<dbReference type="InterPro" id="IPR053715">
    <property type="entry name" value="GH4_Enzyme_sf"/>
</dbReference>
<evidence type="ECO:0000256" key="8">
    <source>
        <dbReference type="ARBA" id="ARBA00023277"/>
    </source>
</evidence>
<dbReference type="GO" id="GO:0046872">
    <property type="term" value="F:metal ion binding"/>
    <property type="evidence" value="ECO:0007669"/>
    <property type="project" value="UniProtKB-KW"/>
</dbReference>
<evidence type="ECO:0000256" key="2">
    <source>
        <dbReference type="ARBA" id="ARBA00001936"/>
    </source>
</evidence>
<dbReference type="SUPFAM" id="SSF56327">
    <property type="entry name" value="LDH C-terminal domain-like"/>
    <property type="match status" value="1"/>
</dbReference>
<dbReference type="CAZy" id="GH4">
    <property type="family name" value="Glycoside Hydrolase Family 4"/>
</dbReference>
<evidence type="ECO:0000256" key="5">
    <source>
        <dbReference type="ARBA" id="ARBA00022801"/>
    </source>
</evidence>
<keyword evidence="7" id="KW-0464">Manganese</keyword>
<dbReference type="InterPro" id="IPR022616">
    <property type="entry name" value="Glyco_hydro_4_C"/>
</dbReference>
<dbReference type="Pfam" id="PF02056">
    <property type="entry name" value="Glyco_hydro_4"/>
    <property type="match status" value="1"/>
</dbReference>
<evidence type="ECO:0000313" key="12">
    <source>
        <dbReference type="Proteomes" id="UP000002071"/>
    </source>
</evidence>
<dbReference type="OrthoDB" id="92947at2157"/>
<keyword evidence="12" id="KW-1185">Reference proteome</keyword>
<dbReference type="STRING" id="519442.Huta_0159"/>
<dbReference type="AlphaFoldDB" id="C7NP56"/>
<accession>C7NP56</accession>